<keyword evidence="4" id="KW-1185">Reference proteome</keyword>
<name>A0ABD2Z0Q4_9GENT</name>
<evidence type="ECO:0000259" key="2">
    <source>
        <dbReference type="PROSITE" id="PS50181"/>
    </source>
</evidence>
<dbReference type="Pfam" id="PF00646">
    <property type="entry name" value="F-box"/>
    <property type="match status" value="1"/>
</dbReference>
<feature type="compositionally biased region" description="Acidic residues" evidence="1">
    <location>
        <begin position="380"/>
        <end position="390"/>
    </location>
</feature>
<feature type="domain" description="F-box" evidence="2">
    <location>
        <begin position="13"/>
        <end position="51"/>
    </location>
</feature>
<evidence type="ECO:0000313" key="4">
    <source>
        <dbReference type="Proteomes" id="UP001630127"/>
    </source>
</evidence>
<comment type="caution">
    <text evidence="3">The sequence shown here is derived from an EMBL/GenBank/DDBJ whole genome shotgun (WGS) entry which is preliminary data.</text>
</comment>
<dbReference type="Proteomes" id="UP001630127">
    <property type="component" value="Unassembled WGS sequence"/>
</dbReference>
<dbReference type="PANTHER" id="PTHR33127:SF5">
    <property type="entry name" value="TRANSMEMBRANE PROTEIN"/>
    <property type="match status" value="1"/>
</dbReference>
<dbReference type="Gene3D" id="1.20.1280.50">
    <property type="match status" value="1"/>
</dbReference>
<reference evidence="3 4" key="1">
    <citation type="submission" date="2024-11" db="EMBL/GenBank/DDBJ databases">
        <title>A near-complete genome assembly of Cinchona calisaya.</title>
        <authorList>
            <person name="Lian D.C."/>
            <person name="Zhao X.W."/>
            <person name="Wei L."/>
        </authorList>
    </citation>
    <scope>NUCLEOTIDE SEQUENCE [LARGE SCALE GENOMIC DNA]</scope>
    <source>
        <tissue evidence="3">Nenye</tissue>
    </source>
</reference>
<dbReference type="InterPro" id="IPR011043">
    <property type="entry name" value="Gal_Oxase/kelch_b-propeller"/>
</dbReference>
<evidence type="ECO:0000313" key="3">
    <source>
        <dbReference type="EMBL" id="KAL3511935.1"/>
    </source>
</evidence>
<dbReference type="SUPFAM" id="SSF50965">
    <property type="entry name" value="Galactose oxidase, central domain"/>
    <property type="match status" value="1"/>
</dbReference>
<gene>
    <name evidence="3" type="ORF">ACH5RR_024652</name>
</gene>
<proteinExistence type="predicted"/>
<dbReference type="EMBL" id="JBJUIK010000011">
    <property type="protein sequence ID" value="KAL3511935.1"/>
    <property type="molecule type" value="Genomic_DNA"/>
</dbReference>
<dbReference type="AlphaFoldDB" id="A0ABD2Z0Q4"/>
<dbReference type="InterPro" id="IPR036047">
    <property type="entry name" value="F-box-like_dom_sf"/>
</dbReference>
<sequence length="390" mass="45810">MAKQGEENKLMEGRNWTDIPEDLLETILSSLYLKDVQRFHLVCKTWQSVADPKFHHPLRYPVVESQWLVQKIYDEDKCKFFHPLYGDRYCVDIPELRDAYIRYSKDGWLFMSRDDYEIFFYNPFSNAKIELPDLPSRCFFRGVTFTSTPTSYGCMVFGFSASFEDSVTIFTIKCGDEDWIEKEFENNLPIFPSHCNPIFHNEKFYILGKNGNIGVYDPKDEHWTVLDNPEKLNEYIYENYLVDCDGDLMAVFVASTGSQISVYKLDELKMDWEEVNDLGDHMFFLSIRNSFSRKSVIDVMKNKIYFPRFHGKYCVFYSLDTRMYETFGSGFSKDSLFDTAELSHCCWIEPREDDYSEEQLDWFYDSSNASDDIDHSADSSTDDDNSEGES</sequence>
<dbReference type="SUPFAM" id="SSF81383">
    <property type="entry name" value="F-box domain"/>
    <property type="match status" value="1"/>
</dbReference>
<dbReference type="Pfam" id="PF03478">
    <property type="entry name" value="Beta-prop_KIB1-4"/>
    <property type="match status" value="1"/>
</dbReference>
<feature type="region of interest" description="Disordered" evidence="1">
    <location>
        <begin position="366"/>
        <end position="390"/>
    </location>
</feature>
<dbReference type="InterPro" id="IPR001810">
    <property type="entry name" value="F-box_dom"/>
</dbReference>
<dbReference type="InterPro" id="IPR005174">
    <property type="entry name" value="KIB1-4_b-propeller"/>
</dbReference>
<evidence type="ECO:0000256" key="1">
    <source>
        <dbReference type="SAM" id="MobiDB-lite"/>
    </source>
</evidence>
<dbReference type="PROSITE" id="PS50181">
    <property type="entry name" value="FBOX"/>
    <property type="match status" value="1"/>
</dbReference>
<dbReference type="PANTHER" id="PTHR33127">
    <property type="entry name" value="TRANSMEMBRANE PROTEIN"/>
    <property type="match status" value="1"/>
</dbReference>
<protein>
    <recommendedName>
        <fullName evidence="2">F-box domain-containing protein</fullName>
    </recommendedName>
</protein>
<organism evidence="3 4">
    <name type="scientific">Cinchona calisaya</name>
    <dbReference type="NCBI Taxonomy" id="153742"/>
    <lineage>
        <taxon>Eukaryota</taxon>
        <taxon>Viridiplantae</taxon>
        <taxon>Streptophyta</taxon>
        <taxon>Embryophyta</taxon>
        <taxon>Tracheophyta</taxon>
        <taxon>Spermatophyta</taxon>
        <taxon>Magnoliopsida</taxon>
        <taxon>eudicotyledons</taxon>
        <taxon>Gunneridae</taxon>
        <taxon>Pentapetalae</taxon>
        <taxon>asterids</taxon>
        <taxon>lamiids</taxon>
        <taxon>Gentianales</taxon>
        <taxon>Rubiaceae</taxon>
        <taxon>Cinchonoideae</taxon>
        <taxon>Cinchoneae</taxon>
        <taxon>Cinchona</taxon>
    </lineage>
</organism>
<accession>A0ABD2Z0Q4</accession>